<feature type="compositionally biased region" description="Low complexity" evidence="1">
    <location>
        <begin position="248"/>
        <end position="257"/>
    </location>
</feature>
<dbReference type="PANTHER" id="PTHR31569">
    <property type="entry name" value="SWIM-TYPE DOMAIN-CONTAINING PROTEIN"/>
    <property type="match status" value="1"/>
</dbReference>
<dbReference type="InterPro" id="IPR048325">
    <property type="entry name" value="ZSWIM3_N"/>
</dbReference>
<accession>A0A1D1V130</accession>
<keyword evidence="4" id="KW-1185">Reference proteome</keyword>
<dbReference type="Proteomes" id="UP000186922">
    <property type="component" value="Unassembled WGS sequence"/>
</dbReference>
<dbReference type="PANTHER" id="PTHR31569:SF4">
    <property type="entry name" value="SWIM-TYPE DOMAIN-CONTAINING PROTEIN"/>
    <property type="match status" value="1"/>
</dbReference>
<sequence>MEAGSEATETSIGIQPGPSRIHTHATFESFDEFFQEYTTWMESNCHPFTVHKSHSSPNPKIRYVRVKYSCVHRGQPKYRGTGKRPNQTYLGLDCPAFLSINYVKALDKLVINGMQEVHNHELGPEHYHTYRQNRRLSDEEIAKAKELMESKVGADKIAETISQMSGKVIKKKDVYNLQTRLRHGKGIEGLIQRSKDRRHNKIPNSRDVAPDAYSEEIEISSEQPEEMPAPVPKVRGRKRKAPAESATQLLLQSSQYSGSITDNHKTTRRNSEYSTLGETEPIEVTISSILPTALSGRNLRDLQPAHPLGNKLNLIRTNREGISNEFFILDITSRSTSGHPQPTVINDARAISNVEATMASITKRLAQSNNTTSTSKRVSGQTDWKLKTNAIADALIVGLVRVAPAKQLNTLAKVCRNWKEKIGAVLVSRQHPAWIMEHLILTKDSKMENVLPKLNDSLQRLSFEPRFVLTFVSAALFRPQFGPLERRMNTVSALKDILPKRSLLCEIYGVGIIGSSPVAVDGQTSSQIIQAQEHNVIGGVSVLMLPNMKHVVPVCLVLDSKRLKEIETSSKIPSFVEQMMGSNRPPLRSLLIFEHGSPSSKALTKFHNYLLDTHPSGFACAGVDVCQSKADSAIYTTDQQWGPKVVAVGFLGDCVQSSSLFLNERECADSLLMATRLMEWRTRLLSTMFSELNDNKSLVHVCFAFYSDSDQTGQAMQEDKNPNTQFATCFPEVPILGVQANGNLYGHSTDLPADRPTDNYRSMLMRKSSRACTFCIVSIPNLK</sequence>
<feature type="region of interest" description="Disordered" evidence="1">
    <location>
        <begin position="194"/>
        <end position="213"/>
    </location>
</feature>
<dbReference type="AlphaFoldDB" id="A0A1D1V130"/>
<name>A0A1D1V130_RAMVA</name>
<evidence type="ECO:0000259" key="2">
    <source>
        <dbReference type="Pfam" id="PF21599"/>
    </source>
</evidence>
<organism evidence="3 4">
    <name type="scientific">Ramazzottius varieornatus</name>
    <name type="common">Water bear</name>
    <name type="synonym">Tardigrade</name>
    <dbReference type="NCBI Taxonomy" id="947166"/>
    <lineage>
        <taxon>Eukaryota</taxon>
        <taxon>Metazoa</taxon>
        <taxon>Ecdysozoa</taxon>
        <taxon>Tardigrada</taxon>
        <taxon>Eutardigrada</taxon>
        <taxon>Parachela</taxon>
        <taxon>Hypsibioidea</taxon>
        <taxon>Ramazzottiidae</taxon>
        <taxon>Ramazzottius</taxon>
    </lineage>
</organism>
<proteinExistence type="predicted"/>
<evidence type="ECO:0000313" key="4">
    <source>
        <dbReference type="Proteomes" id="UP000186922"/>
    </source>
</evidence>
<dbReference type="InterPro" id="IPR052579">
    <property type="entry name" value="Zinc_finger_SWIM"/>
</dbReference>
<reference evidence="3 4" key="1">
    <citation type="journal article" date="2016" name="Nat. Commun.">
        <title>Extremotolerant tardigrade genome and improved radiotolerance of human cultured cells by tardigrade-unique protein.</title>
        <authorList>
            <person name="Hashimoto T."/>
            <person name="Horikawa D.D."/>
            <person name="Saito Y."/>
            <person name="Kuwahara H."/>
            <person name="Kozuka-Hata H."/>
            <person name="Shin-I T."/>
            <person name="Minakuchi Y."/>
            <person name="Ohishi K."/>
            <person name="Motoyama A."/>
            <person name="Aizu T."/>
            <person name="Enomoto A."/>
            <person name="Kondo K."/>
            <person name="Tanaka S."/>
            <person name="Hara Y."/>
            <person name="Koshikawa S."/>
            <person name="Sagara H."/>
            <person name="Miura T."/>
            <person name="Yokobori S."/>
            <person name="Miyagawa K."/>
            <person name="Suzuki Y."/>
            <person name="Kubo T."/>
            <person name="Oyama M."/>
            <person name="Kohara Y."/>
            <person name="Fujiyama A."/>
            <person name="Arakawa K."/>
            <person name="Katayama T."/>
            <person name="Toyoda A."/>
            <person name="Kunieda T."/>
        </authorList>
    </citation>
    <scope>NUCLEOTIDE SEQUENCE [LARGE SCALE GENOMIC DNA]</scope>
    <source>
        <strain evidence="3 4">YOKOZUNA-1</strain>
    </source>
</reference>
<feature type="region of interest" description="Disordered" evidence="1">
    <location>
        <begin position="218"/>
        <end position="276"/>
    </location>
</feature>
<gene>
    <name evidence="3" type="primary">RvY_07146-1</name>
    <name evidence="3" type="synonym">RvY_07146.1</name>
    <name evidence="3" type="ORF">RvY_07146</name>
</gene>
<feature type="compositionally biased region" description="Basic and acidic residues" evidence="1">
    <location>
        <begin position="262"/>
        <end position="271"/>
    </location>
</feature>
<comment type="caution">
    <text evidence="3">The sequence shown here is derived from an EMBL/GenBank/DDBJ whole genome shotgun (WGS) entry which is preliminary data.</text>
</comment>
<feature type="domain" description="ZSWIM3 N-terminal" evidence="2">
    <location>
        <begin position="24"/>
        <end position="120"/>
    </location>
</feature>
<evidence type="ECO:0000256" key="1">
    <source>
        <dbReference type="SAM" id="MobiDB-lite"/>
    </source>
</evidence>
<evidence type="ECO:0000313" key="3">
    <source>
        <dbReference type="EMBL" id="GAU95546.1"/>
    </source>
</evidence>
<dbReference type="STRING" id="947166.A0A1D1V130"/>
<dbReference type="OrthoDB" id="5915810at2759"/>
<dbReference type="EMBL" id="BDGG01000003">
    <property type="protein sequence ID" value="GAU95546.1"/>
    <property type="molecule type" value="Genomic_DNA"/>
</dbReference>
<protein>
    <recommendedName>
        <fullName evidence="2">ZSWIM3 N-terminal domain-containing protein</fullName>
    </recommendedName>
</protein>
<dbReference type="Pfam" id="PF21599">
    <property type="entry name" value="ZSWIM3_N"/>
    <property type="match status" value="1"/>
</dbReference>